<accession>A0A5A9GC89</accession>
<sequence length="65" mass="7753">MAGTEWILTEPLLPRLAKHGRQRSVDLREVLNAIRYPARTGCDRRMLPKDFPPWQTIYWCFRLLV</sequence>
<dbReference type="Pfam" id="PF13340">
    <property type="entry name" value="DUF4096"/>
    <property type="match status" value="1"/>
</dbReference>
<dbReference type="OrthoDB" id="7278099at2"/>
<feature type="domain" description="Insertion element IS402-like" evidence="1">
    <location>
        <begin position="4"/>
        <end position="62"/>
    </location>
</feature>
<dbReference type="RefSeq" id="WP_149234578.1">
    <property type="nucleotide sequence ID" value="NZ_JALJXJ010000008.1"/>
</dbReference>
<gene>
    <name evidence="2" type="ORF">FZ942_29225</name>
</gene>
<keyword evidence="3" id="KW-1185">Reference proteome</keyword>
<name>A0A5A9GC89_AZOLI</name>
<dbReference type="InterPro" id="IPR025161">
    <property type="entry name" value="IS402-like_dom"/>
</dbReference>
<evidence type="ECO:0000259" key="1">
    <source>
        <dbReference type="Pfam" id="PF13340"/>
    </source>
</evidence>
<dbReference type="PANTHER" id="PTHR30007">
    <property type="entry name" value="PHP DOMAIN PROTEIN"/>
    <property type="match status" value="1"/>
</dbReference>
<dbReference type="AlphaFoldDB" id="A0A5A9GC89"/>
<evidence type="ECO:0000313" key="3">
    <source>
        <dbReference type="Proteomes" id="UP000324927"/>
    </source>
</evidence>
<protein>
    <submittedName>
        <fullName evidence="2">Transposase</fullName>
    </submittedName>
</protein>
<proteinExistence type="predicted"/>
<reference evidence="2 3" key="1">
    <citation type="submission" date="2019-08" db="EMBL/GenBank/DDBJ databases">
        <authorList>
            <person name="Grouzdev D."/>
            <person name="Tikhonova E."/>
            <person name="Kravchenko I."/>
        </authorList>
    </citation>
    <scope>NUCLEOTIDE SEQUENCE [LARGE SCALE GENOMIC DNA]</scope>
    <source>
        <strain evidence="2 3">59b</strain>
    </source>
</reference>
<dbReference type="Proteomes" id="UP000324927">
    <property type="component" value="Unassembled WGS sequence"/>
</dbReference>
<evidence type="ECO:0000313" key="2">
    <source>
        <dbReference type="EMBL" id="KAA0591986.1"/>
    </source>
</evidence>
<dbReference type="PANTHER" id="PTHR30007:SF0">
    <property type="entry name" value="TRANSPOSASE"/>
    <property type="match status" value="1"/>
</dbReference>
<comment type="caution">
    <text evidence="2">The sequence shown here is derived from an EMBL/GenBank/DDBJ whole genome shotgun (WGS) entry which is preliminary data.</text>
</comment>
<organism evidence="2 3">
    <name type="scientific">Azospirillum lipoferum</name>
    <dbReference type="NCBI Taxonomy" id="193"/>
    <lineage>
        <taxon>Bacteria</taxon>
        <taxon>Pseudomonadati</taxon>
        <taxon>Pseudomonadota</taxon>
        <taxon>Alphaproteobacteria</taxon>
        <taxon>Rhodospirillales</taxon>
        <taxon>Azospirillaceae</taxon>
        <taxon>Azospirillum</taxon>
    </lineage>
</organism>
<dbReference type="EMBL" id="VTTN01000018">
    <property type="protein sequence ID" value="KAA0591986.1"/>
    <property type="molecule type" value="Genomic_DNA"/>
</dbReference>